<reference evidence="2" key="1">
    <citation type="submission" date="2014-11" db="EMBL/GenBank/DDBJ databases">
        <authorList>
            <person name="Amaro Gonzalez C."/>
        </authorList>
    </citation>
    <scope>NUCLEOTIDE SEQUENCE</scope>
</reference>
<feature type="chain" id="PRO_5002431320" evidence="1">
    <location>
        <begin position="17"/>
        <end position="39"/>
    </location>
</feature>
<organism evidence="2">
    <name type="scientific">Anguilla anguilla</name>
    <name type="common">European freshwater eel</name>
    <name type="synonym">Muraena anguilla</name>
    <dbReference type="NCBI Taxonomy" id="7936"/>
    <lineage>
        <taxon>Eukaryota</taxon>
        <taxon>Metazoa</taxon>
        <taxon>Chordata</taxon>
        <taxon>Craniata</taxon>
        <taxon>Vertebrata</taxon>
        <taxon>Euteleostomi</taxon>
        <taxon>Actinopterygii</taxon>
        <taxon>Neopterygii</taxon>
        <taxon>Teleostei</taxon>
        <taxon>Anguilliformes</taxon>
        <taxon>Anguillidae</taxon>
        <taxon>Anguilla</taxon>
    </lineage>
</organism>
<dbReference type="PROSITE" id="PS51257">
    <property type="entry name" value="PROKAR_LIPOPROTEIN"/>
    <property type="match status" value="1"/>
</dbReference>
<reference evidence="2" key="2">
    <citation type="journal article" date="2015" name="Fish Shellfish Immunol.">
        <title>Early steps in the European eel (Anguilla anguilla)-Vibrio vulnificus interaction in the gills: Role of the RtxA13 toxin.</title>
        <authorList>
            <person name="Callol A."/>
            <person name="Pajuelo D."/>
            <person name="Ebbesson L."/>
            <person name="Teles M."/>
            <person name="MacKenzie S."/>
            <person name="Amaro C."/>
        </authorList>
    </citation>
    <scope>NUCLEOTIDE SEQUENCE</scope>
</reference>
<feature type="signal peptide" evidence="1">
    <location>
        <begin position="1"/>
        <end position="16"/>
    </location>
</feature>
<protein>
    <submittedName>
        <fullName evidence="2">Uncharacterized protein</fullName>
    </submittedName>
</protein>
<keyword evidence="1" id="KW-0732">Signal</keyword>
<evidence type="ECO:0000313" key="2">
    <source>
        <dbReference type="EMBL" id="JAH13341.1"/>
    </source>
</evidence>
<name>A0A0E9Q8Z8_ANGAN</name>
<accession>A0A0E9Q8Z8</accession>
<dbReference type="AlphaFoldDB" id="A0A0E9Q8Z8"/>
<dbReference type="EMBL" id="GBXM01095236">
    <property type="protein sequence ID" value="JAH13341.1"/>
    <property type="molecule type" value="Transcribed_RNA"/>
</dbReference>
<evidence type="ECO:0000256" key="1">
    <source>
        <dbReference type="SAM" id="SignalP"/>
    </source>
</evidence>
<proteinExistence type="predicted"/>
<sequence length="39" mass="4154">MGKILHLFVCLNFALSINSPSFSMSSCSVPPKGVTHCVT</sequence>